<feature type="domain" description="PiggyBac transposable element-derived protein" evidence="2">
    <location>
        <begin position="71"/>
        <end position="202"/>
    </location>
</feature>
<protein>
    <submittedName>
        <fullName evidence="3">(salmon louse) hypothetical protein</fullName>
    </submittedName>
</protein>
<feature type="region of interest" description="Disordered" evidence="1">
    <location>
        <begin position="9"/>
        <end position="30"/>
    </location>
</feature>
<dbReference type="EMBL" id="HG994593">
    <property type="protein sequence ID" value="CAF2851923.1"/>
    <property type="molecule type" value="Genomic_DNA"/>
</dbReference>
<evidence type="ECO:0000256" key="1">
    <source>
        <dbReference type="SAM" id="MobiDB-lite"/>
    </source>
</evidence>
<reference evidence="3" key="1">
    <citation type="submission" date="2021-02" db="EMBL/GenBank/DDBJ databases">
        <authorList>
            <person name="Bekaert M."/>
        </authorList>
    </citation>
    <scope>NUCLEOTIDE SEQUENCE</scope>
    <source>
        <strain evidence="3">IoA-00</strain>
    </source>
</reference>
<dbReference type="InterPro" id="IPR029526">
    <property type="entry name" value="PGBD"/>
</dbReference>
<organism evidence="3 4">
    <name type="scientific">Lepeophtheirus salmonis</name>
    <name type="common">Salmon louse</name>
    <name type="synonym">Caligus salmonis</name>
    <dbReference type="NCBI Taxonomy" id="72036"/>
    <lineage>
        <taxon>Eukaryota</taxon>
        <taxon>Metazoa</taxon>
        <taxon>Ecdysozoa</taxon>
        <taxon>Arthropoda</taxon>
        <taxon>Crustacea</taxon>
        <taxon>Multicrustacea</taxon>
        <taxon>Hexanauplia</taxon>
        <taxon>Copepoda</taxon>
        <taxon>Siphonostomatoida</taxon>
        <taxon>Caligidae</taxon>
        <taxon>Lepeophtheirus</taxon>
    </lineage>
</organism>
<evidence type="ECO:0000313" key="4">
    <source>
        <dbReference type="Proteomes" id="UP000675881"/>
    </source>
</evidence>
<dbReference type="AlphaFoldDB" id="A0A7R8H4V1"/>
<gene>
    <name evidence="3" type="ORF">LSAA_4599</name>
</gene>
<evidence type="ECO:0000313" key="3">
    <source>
        <dbReference type="EMBL" id="CAF2851923.1"/>
    </source>
</evidence>
<keyword evidence="4" id="KW-1185">Reference proteome</keyword>
<dbReference type="PANTHER" id="PTHR47272">
    <property type="entry name" value="DDE_TNP_1_7 DOMAIN-CONTAINING PROTEIN"/>
    <property type="match status" value="1"/>
</dbReference>
<dbReference type="Pfam" id="PF13843">
    <property type="entry name" value="DDE_Tnp_1_7"/>
    <property type="match status" value="1"/>
</dbReference>
<dbReference type="PANTHER" id="PTHR47272:SF1">
    <property type="entry name" value="PIGGYBAC TRANSPOSABLE ELEMENT-DERIVED PROTEIN 3-LIKE"/>
    <property type="match status" value="1"/>
</dbReference>
<dbReference type="OrthoDB" id="6378515at2759"/>
<name>A0A7R8H4V1_LEPSM</name>
<dbReference type="Proteomes" id="UP000675881">
    <property type="component" value="Chromosome 14"/>
</dbReference>
<accession>A0A7R8H4V1</accession>
<sequence length="203" mass="23499">MLDEIAGEVEIHGKDSKEENNAEHGGDEKNTIGSLQMTWKDLFSRKKWAEIVSVILKKYLRISDNENPVSNKNQHVVFFDNFFTSHQILTTLAEENTRTCGTVRDNRIGHFPLLSKNECKRKPRGTYDFRSDRTVVCVKWNDNCTVTIASNYYGVFPIQKVERRVKHEHKKTVDQPYLIQMDNQGMGGVDICDIFLASYRPRL</sequence>
<evidence type="ECO:0000259" key="2">
    <source>
        <dbReference type="Pfam" id="PF13843"/>
    </source>
</evidence>
<proteinExistence type="predicted"/>